<keyword evidence="2" id="KW-1185">Reference proteome</keyword>
<gene>
    <name evidence="1" type="ORF">C7H09_03295</name>
</gene>
<organism evidence="1 2">
    <name type="scientific">Marinobacter fuscus</name>
    <dbReference type="NCBI Taxonomy" id="2109942"/>
    <lineage>
        <taxon>Bacteria</taxon>
        <taxon>Pseudomonadati</taxon>
        <taxon>Pseudomonadota</taxon>
        <taxon>Gammaproteobacteria</taxon>
        <taxon>Pseudomonadales</taxon>
        <taxon>Marinobacteraceae</taxon>
        <taxon>Marinobacter</taxon>
    </lineage>
</organism>
<dbReference type="AlphaFoldDB" id="A0A2T1KSG3"/>
<evidence type="ECO:0000313" key="2">
    <source>
        <dbReference type="Proteomes" id="UP000239866"/>
    </source>
</evidence>
<evidence type="ECO:0008006" key="3">
    <source>
        <dbReference type="Google" id="ProtNLM"/>
    </source>
</evidence>
<accession>A0A2T1KSG3</accession>
<dbReference type="EMBL" id="PXNP01000012">
    <property type="protein sequence ID" value="PSF13077.1"/>
    <property type="molecule type" value="Genomic_DNA"/>
</dbReference>
<evidence type="ECO:0000313" key="1">
    <source>
        <dbReference type="EMBL" id="PSF13077.1"/>
    </source>
</evidence>
<proteinExistence type="predicted"/>
<name>A0A2T1KSG3_9GAMM</name>
<dbReference type="Proteomes" id="UP000239866">
    <property type="component" value="Unassembled WGS sequence"/>
</dbReference>
<feature type="non-terminal residue" evidence="1">
    <location>
        <position position="1"/>
    </location>
</feature>
<comment type="caution">
    <text evidence="1">The sequence shown here is derived from an EMBL/GenBank/DDBJ whole genome shotgun (WGS) entry which is preliminary data.</text>
</comment>
<reference evidence="1 2" key="1">
    <citation type="submission" date="2018-03" db="EMBL/GenBank/DDBJ databases">
        <title>Marinobacter brunus sp. nov., a marine bacterium of Gamma-proteobacteria isolated from the surface seawater of the South China Sea.</title>
        <authorList>
            <person name="Cheng H."/>
            <person name="Wu Y.-H."/>
            <person name="Xamxidin M."/>
            <person name="Xu X.-W."/>
        </authorList>
    </citation>
    <scope>NUCLEOTIDE SEQUENCE [LARGE SCALE GENOMIC DNA]</scope>
    <source>
        <strain evidence="1 2">NH169-3</strain>
    </source>
</reference>
<sequence>PIIGHLKSDGLMFRNFLRGFTGDKIHAVLCGVGLNLRKVLRRLAELLWPYENERYLRQMLAILWSVSALPDESTKTGELLGAELYFVRHFFDPP</sequence>
<protein>
    <recommendedName>
        <fullName evidence="3">IS5/IS1182 family transposase</fullName>
    </recommendedName>
</protein>